<dbReference type="SUPFAM" id="SSF88723">
    <property type="entry name" value="PIN domain-like"/>
    <property type="match status" value="1"/>
</dbReference>
<organism evidence="2 3">
    <name type="scientific">Caulobacter ginsengisoli</name>
    <dbReference type="NCBI Taxonomy" id="400775"/>
    <lineage>
        <taxon>Bacteria</taxon>
        <taxon>Pseudomonadati</taxon>
        <taxon>Pseudomonadota</taxon>
        <taxon>Alphaproteobacteria</taxon>
        <taxon>Caulobacterales</taxon>
        <taxon>Caulobacteraceae</taxon>
        <taxon>Caulobacter</taxon>
    </lineage>
</organism>
<name>A0ABU0ITJ2_9CAUL</name>
<dbReference type="PANTHER" id="PTHR36173">
    <property type="entry name" value="RIBONUCLEASE VAPC16-RELATED"/>
    <property type="match status" value="1"/>
</dbReference>
<proteinExistence type="predicted"/>
<sequence>MTPILLDTCAAIWVAEGDPISDQAMAALAEAFSRGVPTLVSPFTAWEVGQLVSKGRLALTLQPLDWYERLVALPGLKAAPLAPAHLVQSSFLPGDPPRDPADRIMAATARQEGYRLMTRDRLLLAYGEAGHMQALAC</sequence>
<dbReference type="CDD" id="cd09872">
    <property type="entry name" value="PIN_Sll0205-like"/>
    <property type="match status" value="1"/>
</dbReference>
<gene>
    <name evidence="2" type="ORF">QO010_003114</name>
</gene>
<keyword evidence="3" id="KW-1185">Reference proteome</keyword>
<dbReference type="PANTHER" id="PTHR36173:SF1">
    <property type="entry name" value="RIBONUCLEASE VAPC22"/>
    <property type="match status" value="1"/>
</dbReference>
<dbReference type="InterPro" id="IPR041705">
    <property type="entry name" value="PIN_Sll0205"/>
</dbReference>
<protein>
    <submittedName>
        <fullName evidence="2">PIN domain nuclease of toxin-antitoxin system</fullName>
    </submittedName>
</protein>
<comment type="caution">
    <text evidence="2">The sequence shown here is derived from an EMBL/GenBank/DDBJ whole genome shotgun (WGS) entry which is preliminary data.</text>
</comment>
<dbReference type="EMBL" id="JAUSVS010000006">
    <property type="protein sequence ID" value="MDQ0465327.1"/>
    <property type="molecule type" value="Genomic_DNA"/>
</dbReference>
<evidence type="ECO:0000313" key="2">
    <source>
        <dbReference type="EMBL" id="MDQ0465327.1"/>
    </source>
</evidence>
<dbReference type="InterPro" id="IPR002716">
    <property type="entry name" value="PIN_dom"/>
</dbReference>
<dbReference type="Proteomes" id="UP001228905">
    <property type="component" value="Unassembled WGS sequence"/>
</dbReference>
<evidence type="ECO:0000259" key="1">
    <source>
        <dbReference type="Pfam" id="PF01850"/>
    </source>
</evidence>
<feature type="domain" description="PIN" evidence="1">
    <location>
        <begin position="4"/>
        <end position="122"/>
    </location>
</feature>
<accession>A0ABU0ITJ2</accession>
<dbReference type="InterPro" id="IPR052919">
    <property type="entry name" value="TA_system_RNase"/>
</dbReference>
<dbReference type="Gene3D" id="3.40.50.1010">
    <property type="entry name" value="5'-nuclease"/>
    <property type="match status" value="1"/>
</dbReference>
<reference evidence="2 3" key="1">
    <citation type="submission" date="2023-07" db="EMBL/GenBank/DDBJ databases">
        <title>Genomic Encyclopedia of Type Strains, Phase IV (KMG-IV): sequencing the most valuable type-strain genomes for metagenomic binning, comparative biology and taxonomic classification.</title>
        <authorList>
            <person name="Goeker M."/>
        </authorList>
    </citation>
    <scope>NUCLEOTIDE SEQUENCE [LARGE SCALE GENOMIC DNA]</scope>
    <source>
        <strain evidence="2 3">DSM 18695</strain>
    </source>
</reference>
<dbReference type="RefSeq" id="WP_307350553.1">
    <property type="nucleotide sequence ID" value="NZ_JAUSVS010000006.1"/>
</dbReference>
<dbReference type="Pfam" id="PF01850">
    <property type="entry name" value="PIN"/>
    <property type="match status" value="1"/>
</dbReference>
<evidence type="ECO:0000313" key="3">
    <source>
        <dbReference type="Proteomes" id="UP001228905"/>
    </source>
</evidence>
<dbReference type="InterPro" id="IPR029060">
    <property type="entry name" value="PIN-like_dom_sf"/>
</dbReference>